<keyword evidence="3" id="KW-0813">Transport</keyword>
<evidence type="ECO:0000256" key="5">
    <source>
        <dbReference type="ARBA" id="ARBA00023065"/>
    </source>
</evidence>
<evidence type="ECO:0000256" key="1">
    <source>
        <dbReference type="ARBA" id="ARBA00004170"/>
    </source>
</evidence>
<dbReference type="GO" id="GO:0045259">
    <property type="term" value="C:proton-transporting ATP synthase complex"/>
    <property type="evidence" value="ECO:0007669"/>
    <property type="project" value="UniProtKB-KW"/>
</dbReference>
<evidence type="ECO:0000256" key="3">
    <source>
        <dbReference type="ARBA" id="ARBA00022448"/>
    </source>
</evidence>
<dbReference type="PROSITE" id="PS00153">
    <property type="entry name" value="ATPASE_GAMMA"/>
    <property type="match status" value="1"/>
</dbReference>
<comment type="similarity">
    <text evidence="2">Belongs to the ATPase gamma chain family.</text>
</comment>
<gene>
    <name evidence="10" type="ORF">UFOPK3770_01269</name>
</gene>
<keyword evidence="9" id="KW-0175">Coiled coil</keyword>
<dbReference type="Gene3D" id="1.10.287.80">
    <property type="entry name" value="ATP synthase, gamma subunit, helix hairpin domain"/>
    <property type="match status" value="2"/>
</dbReference>
<evidence type="ECO:0000256" key="8">
    <source>
        <dbReference type="ARBA" id="ARBA00023310"/>
    </source>
</evidence>
<dbReference type="Pfam" id="PF00231">
    <property type="entry name" value="ATP-synt"/>
    <property type="match status" value="1"/>
</dbReference>
<evidence type="ECO:0000256" key="7">
    <source>
        <dbReference type="ARBA" id="ARBA00023196"/>
    </source>
</evidence>
<dbReference type="NCBIfam" id="NF004145">
    <property type="entry name" value="PRK05621.1-2"/>
    <property type="match status" value="1"/>
</dbReference>
<keyword evidence="7" id="KW-0139">CF(1)</keyword>
<feature type="coiled-coil region" evidence="9">
    <location>
        <begin position="259"/>
        <end position="286"/>
    </location>
</feature>
<sequence length="306" mass="33632">MGAQLRVYRRRIKSVQATKKITKAMELIASSRIVKAQQRVDASLPYTLELQRAISAAVSNGNSKHPLLNKPKERKRAAVILITADRGLAGAYSSAIIKEGEALNTLLREEGVEASHYIVGRKGVGYYRFRERKMSGQWTGFTDQPTYDNAKDIADTVLEAFLKAKDQGGLDEIHLIYTHFINMGVQEVRVRRVLPLEVVEMSAVDAAERLEGKVAPLYDFEPSPEAVLDALLPRYIENVVYTALLLAAASEHAARRRAMKSASDNAEELIRTLARQANQARQAEITQEISEIVGGADALASASAGS</sequence>
<dbReference type="NCBIfam" id="TIGR01146">
    <property type="entry name" value="ATPsyn_F1gamma"/>
    <property type="match status" value="1"/>
</dbReference>
<dbReference type="InterPro" id="IPR035968">
    <property type="entry name" value="ATP_synth_F1_ATPase_gsu"/>
</dbReference>
<dbReference type="InterPro" id="IPR000131">
    <property type="entry name" value="ATP_synth_F1_gsu"/>
</dbReference>
<evidence type="ECO:0000256" key="4">
    <source>
        <dbReference type="ARBA" id="ARBA00022781"/>
    </source>
</evidence>
<evidence type="ECO:0000313" key="10">
    <source>
        <dbReference type="EMBL" id="CAB4344218.1"/>
    </source>
</evidence>
<dbReference type="EMBL" id="CAESAJ010000187">
    <property type="protein sequence ID" value="CAB4344218.1"/>
    <property type="molecule type" value="Genomic_DNA"/>
</dbReference>
<keyword evidence="8" id="KW-0066">ATP synthesis</keyword>
<dbReference type="InterPro" id="IPR023632">
    <property type="entry name" value="ATP_synth_F1_gsu_CS"/>
</dbReference>
<keyword evidence="6" id="KW-0472">Membrane</keyword>
<protein>
    <submittedName>
        <fullName evidence="10">Unannotated protein</fullName>
    </submittedName>
</protein>
<keyword evidence="4" id="KW-0375">Hydrogen ion transport</keyword>
<proteinExistence type="inferred from homology"/>
<keyword evidence="5" id="KW-0406">Ion transport</keyword>
<evidence type="ECO:0000256" key="2">
    <source>
        <dbReference type="ARBA" id="ARBA00007681"/>
    </source>
</evidence>
<dbReference type="PRINTS" id="PR00126">
    <property type="entry name" value="ATPASEGAMMA"/>
</dbReference>
<accession>A0A6J5ZRW8</accession>
<evidence type="ECO:0000256" key="9">
    <source>
        <dbReference type="SAM" id="Coils"/>
    </source>
</evidence>
<name>A0A6J5ZRW8_9ZZZZ</name>
<dbReference type="SUPFAM" id="SSF52943">
    <property type="entry name" value="ATP synthase (F1-ATPase), gamma subunit"/>
    <property type="match status" value="1"/>
</dbReference>
<comment type="subcellular location">
    <subcellularLocation>
        <location evidence="1">Membrane</location>
        <topology evidence="1">Peripheral membrane protein</topology>
    </subcellularLocation>
</comment>
<dbReference type="Gene3D" id="3.40.1380.10">
    <property type="match status" value="1"/>
</dbReference>
<organism evidence="10">
    <name type="scientific">freshwater metagenome</name>
    <dbReference type="NCBI Taxonomy" id="449393"/>
    <lineage>
        <taxon>unclassified sequences</taxon>
        <taxon>metagenomes</taxon>
        <taxon>ecological metagenomes</taxon>
    </lineage>
</organism>
<dbReference type="AlphaFoldDB" id="A0A6J5ZRW8"/>
<dbReference type="PANTHER" id="PTHR11693:SF22">
    <property type="entry name" value="ATP SYNTHASE SUBUNIT GAMMA, MITOCHONDRIAL"/>
    <property type="match status" value="1"/>
</dbReference>
<dbReference type="GO" id="GO:0046933">
    <property type="term" value="F:proton-transporting ATP synthase activity, rotational mechanism"/>
    <property type="evidence" value="ECO:0007669"/>
    <property type="project" value="InterPro"/>
</dbReference>
<dbReference type="PANTHER" id="PTHR11693">
    <property type="entry name" value="ATP SYNTHASE GAMMA CHAIN"/>
    <property type="match status" value="1"/>
</dbReference>
<dbReference type="CDD" id="cd12151">
    <property type="entry name" value="F1-ATPase_gamma"/>
    <property type="match status" value="1"/>
</dbReference>
<dbReference type="HAMAP" id="MF_00815">
    <property type="entry name" value="ATP_synth_gamma_bact"/>
    <property type="match status" value="1"/>
</dbReference>
<evidence type="ECO:0000256" key="6">
    <source>
        <dbReference type="ARBA" id="ARBA00023136"/>
    </source>
</evidence>
<reference evidence="10" key="1">
    <citation type="submission" date="2020-05" db="EMBL/GenBank/DDBJ databases">
        <authorList>
            <person name="Chiriac C."/>
            <person name="Salcher M."/>
            <person name="Ghai R."/>
            <person name="Kavagutti S V."/>
        </authorList>
    </citation>
    <scope>NUCLEOTIDE SEQUENCE</scope>
</reference>